<dbReference type="RefSeq" id="WP_379713571.1">
    <property type="nucleotide sequence ID" value="NZ_JBHTBS010000007.1"/>
</dbReference>
<dbReference type="Gene3D" id="3.40.50.1820">
    <property type="entry name" value="alpha/beta hydrolase"/>
    <property type="match status" value="1"/>
</dbReference>
<dbReference type="SUPFAM" id="SSF53474">
    <property type="entry name" value="alpha/beta-Hydrolases"/>
    <property type="match status" value="1"/>
</dbReference>
<dbReference type="PANTHER" id="PTHR43037:SF5">
    <property type="entry name" value="FERULOYL ESTERASE"/>
    <property type="match status" value="1"/>
</dbReference>
<accession>A0ABW2L7G7</accession>
<gene>
    <name evidence="5" type="ORF">ACFQY0_14210</name>
</gene>
<sequence length="316" mass="36303">MNRMFAILLSLGTFAASAVDAREPRFHWHDKGFVPFQASQLDPRFSYMMYVPKDYDEKAEKSYPLIVLIHGTERAPHVYLEKNADFAEKNDVILLAPLFPVGTHGGKDLENYKLIEYKGTRYDLILLSMVDEAMAKYRIEDNKFSLFGFSGGGHFAHRFFYLHPHRLDAISIGAPGMVTLIDDSRDWWVGTRDLYWRFNARLNPKAMQSVKVQMMVGEEDTDRWEDEIEKGSPYRMPDTPGASYNAAGNDRIERLKTLRDNFKEHGIDVQFDLIPEAGHDETQMFPTMQKFFQKHLEASRSSNADPAKSDTEGAED</sequence>
<keyword evidence="2 5" id="KW-0378">Hydrolase</keyword>
<dbReference type="EMBL" id="JBHTBS010000007">
    <property type="protein sequence ID" value="MFC7338343.1"/>
    <property type="molecule type" value="Genomic_DNA"/>
</dbReference>
<organism evidence="5 6">
    <name type="scientific">Haloferula chungangensis</name>
    <dbReference type="NCBI Taxonomy" id="1048331"/>
    <lineage>
        <taxon>Bacteria</taxon>
        <taxon>Pseudomonadati</taxon>
        <taxon>Verrucomicrobiota</taxon>
        <taxon>Verrucomicrobiia</taxon>
        <taxon>Verrucomicrobiales</taxon>
        <taxon>Verrucomicrobiaceae</taxon>
        <taxon>Haloferula</taxon>
    </lineage>
</organism>
<name>A0ABW2L7G7_9BACT</name>
<proteinExistence type="predicted"/>
<dbReference type="InterPro" id="IPR050955">
    <property type="entry name" value="Plant_Biomass_Hydrol_Est"/>
</dbReference>
<dbReference type="PANTHER" id="PTHR43037">
    <property type="entry name" value="UNNAMED PRODUCT-RELATED"/>
    <property type="match status" value="1"/>
</dbReference>
<feature type="compositionally biased region" description="Basic and acidic residues" evidence="3">
    <location>
        <begin position="307"/>
        <end position="316"/>
    </location>
</feature>
<dbReference type="GO" id="GO:0016787">
    <property type="term" value="F:hydrolase activity"/>
    <property type="evidence" value="ECO:0007669"/>
    <property type="project" value="UniProtKB-KW"/>
</dbReference>
<keyword evidence="1 4" id="KW-0732">Signal</keyword>
<evidence type="ECO:0000313" key="6">
    <source>
        <dbReference type="Proteomes" id="UP001596472"/>
    </source>
</evidence>
<dbReference type="InterPro" id="IPR029058">
    <property type="entry name" value="AB_hydrolase_fold"/>
</dbReference>
<feature type="signal peptide" evidence="4">
    <location>
        <begin position="1"/>
        <end position="18"/>
    </location>
</feature>
<evidence type="ECO:0000256" key="4">
    <source>
        <dbReference type="SAM" id="SignalP"/>
    </source>
</evidence>
<feature type="chain" id="PRO_5046439740" evidence="4">
    <location>
        <begin position="19"/>
        <end position="316"/>
    </location>
</feature>
<evidence type="ECO:0000256" key="2">
    <source>
        <dbReference type="ARBA" id="ARBA00022801"/>
    </source>
</evidence>
<dbReference type="Proteomes" id="UP001596472">
    <property type="component" value="Unassembled WGS sequence"/>
</dbReference>
<comment type="caution">
    <text evidence="5">The sequence shown here is derived from an EMBL/GenBank/DDBJ whole genome shotgun (WGS) entry which is preliminary data.</text>
</comment>
<evidence type="ECO:0000256" key="3">
    <source>
        <dbReference type="SAM" id="MobiDB-lite"/>
    </source>
</evidence>
<evidence type="ECO:0000256" key="1">
    <source>
        <dbReference type="ARBA" id="ARBA00022729"/>
    </source>
</evidence>
<protein>
    <submittedName>
        <fullName evidence="5">Alpha/beta hydrolase</fullName>
    </submittedName>
</protein>
<feature type="region of interest" description="Disordered" evidence="3">
    <location>
        <begin position="293"/>
        <end position="316"/>
    </location>
</feature>
<reference evidence="6" key="1">
    <citation type="journal article" date="2019" name="Int. J. Syst. Evol. Microbiol.">
        <title>The Global Catalogue of Microorganisms (GCM) 10K type strain sequencing project: providing services to taxonomists for standard genome sequencing and annotation.</title>
        <authorList>
            <consortium name="The Broad Institute Genomics Platform"/>
            <consortium name="The Broad Institute Genome Sequencing Center for Infectious Disease"/>
            <person name="Wu L."/>
            <person name="Ma J."/>
        </authorList>
    </citation>
    <scope>NUCLEOTIDE SEQUENCE [LARGE SCALE GENOMIC DNA]</scope>
    <source>
        <strain evidence="6">CGMCC 4.1467</strain>
    </source>
</reference>
<evidence type="ECO:0000313" key="5">
    <source>
        <dbReference type="EMBL" id="MFC7338343.1"/>
    </source>
</evidence>
<keyword evidence="6" id="KW-1185">Reference proteome</keyword>